<evidence type="ECO:0000256" key="1">
    <source>
        <dbReference type="SAM" id="Phobius"/>
    </source>
</evidence>
<protein>
    <submittedName>
        <fullName evidence="2">Uncharacterized protein</fullName>
    </submittedName>
</protein>
<proteinExistence type="predicted"/>
<feature type="transmembrane region" description="Helical" evidence="1">
    <location>
        <begin position="359"/>
        <end position="381"/>
    </location>
</feature>
<dbReference type="KEGG" id="beq:BEWA_014330"/>
<dbReference type="OrthoDB" id="361062at2759"/>
<keyword evidence="1" id="KW-0472">Membrane</keyword>
<reference evidence="2 3" key="1">
    <citation type="journal article" date="2012" name="BMC Genomics">
        <title>Comparative genomic analysis and phylogenetic position of Theileria equi.</title>
        <authorList>
            <person name="Kappmeyer L.S."/>
            <person name="Thiagarajan M."/>
            <person name="Herndon D.R."/>
            <person name="Ramsay J.D."/>
            <person name="Caler E."/>
            <person name="Djikeng A."/>
            <person name="Gillespie J.J."/>
            <person name="Lau A.O."/>
            <person name="Roalson E.H."/>
            <person name="Silva J.C."/>
            <person name="Silva M.G."/>
            <person name="Suarez C.E."/>
            <person name="Ueti M.W."/>
            <person name="Nene V.M."/>
            <person name="Mealey R.H."/>
            <person name="Knowles D.P."/>
            <person name="Brayton K.A."/>
        </authorList>
    </citation>
    <scope>NUCLEOTIDE SEQUENCE [LARGE SCALE GENOMIC DNA]</scope>
    <source>
        <strain evidence="2 3">WA</strain>
    </source>
</reference>
<dbReference type="GeneID" id="15804509"/>
<keyword evidence="3" id="KW-1185">Reference proteome</keyword>
<organism evidence="2 3">
    <name type="scientific">Theileria equi strain WA</name>
    <dbReference type="NCBI Taxonomy" id="1537102"/>
    <lineage>
        <taxon>Eukaryota</taxon>
        <taxon>Sar</taxon>
        <taxon>Alveolata</taxon>
        <taxon>Apicomplexa</taxon>
        <taxon>Aconoidasida</taxon>
        <taxon>Piroplasmida</taxon>
        <taxon>Theileriidae</taxon>
        <taxon>Theileria</taxon>
    </lineage>
</organism>
<evidence type="ECO:0000313" key="3">
    <source>
        <dbReference type="Proteomes" id="UP000031512"/>
    </source>
</evidence>
<keyword evidence="1" id="KW-1133">Transmembrane helix</keyword>
<accession>L1LC69</accession>
<keyword evidence="1" id="KW-0812">Transmembrane</keyword>
<dbReference type="Proteomes" id="UP000031512">
    <property type="component" value="Unassembled WGS sequence"/>
</dbReference>
<name>L1LC69_THEEQ</name>
<dbReference type="VEuPathDB" id="PiroplasmaDB:BEWA_014330"/>
<dbReference type="AlphaFoldDB" id="L1LC69"/>
<dbReference type="EMBL" id="ACOU01000004">
    <property type="protein sequence ID" value="EKX72874.1"/>
    <property type="molecule type" value="Genomic_DNA"/>
</dbReference>
<dbReference type="RefSeq" id="XP_004832326.1">
    <property type="nucleotide sequence ID" value="XM_004832269.1"/>
</dbReference>
<evidence type="ECO:0000313" key="2">
    <source>
        <dbReference type="EMBL" id="EKX72874.1"/>
    </source>
</evidence>
<sequence>MGVSVVVTTQPDSGVTIQLKEKSPSGNPPTKTYDGNDKITITVTRYPYPGEGSDFLKFTHTPNGQSFTLAKVLGDGGNPISGIPLTGPSMSGKVGLVAAYYWRYELDNALLIGIYMDSGTTQYYRSDKSGTWSEYKDIKTPVKEPTRDELDLLNCEINDVVQIDVSRTEGPYCHKPGDSPSTHKEKKVKVEKVQDFCQLRNYTAYLHVPNPKAHYGINLNTFNISGFKNGNNEVRLNSLSLPIKDATRVIVYMCEEVNRTPLLIYYSMVTNKLDGFNTTHHWYKNSNGKTPDHWTAEHELSKHGPGSYGKIRGVLDCLDSRCKPKLAPPIPSSQVATATLLTSPDARNSQDSTSVIKTFSYVTTGVLTASGSLTGFAYLLYKNTRDPWVRQI</sequence>
<gene>
    <name evidence="2" type="ORF">BEWA_014330</name>
</gene>
<comment type="caution">
    <text evidence="2">The sequence shown here is derived from an EMBL/GenBank/DDBJ whole genome shotgun (WGS) entry which is preliminary data.</text>
</comment>